<dbReference type="RefSeq" id="WP_096778398.1">
    <property type="nucleotide sequence ID" value="NZ_CP012621.1"/>
</dbReference>
<dbReference type="GO" id="GO:0003677">
    <property type="term" value="F:DNA binding"/>
    <property type="evidence" value="ECO:0007669"/>
    <property type="project" value="UniProtKB-KW"/>
</dbReference>
<dbReference type="PANTHER" id="PTHR30579">
    <property type="entry name" value="TRANSCRIPTIONAL REGULATOR"/>
    <property type="match status" value="1"/>
</dbReference>
<dbReference type="InterPro" id="IPR050176">
    <property type="entry name" value="LTTR"/>
</dbReference>
<evidence type="ECO:0000256" key="1">
    <source>
        <dbReference type="ARBA" id="ARBA00009437"/>
    </source>
</evidence>
<sequence>MRDLPITLLRTFAVVAETLNLTAAAGRLHRAPSTISMQLSRLEGLVAAELLERGQYGVRLTPAGEQLRTHAHQLLNLHDRILGSFQNAEVVGKVRFGTHDQYATRSLTPLLEAFVLNYPEARLEVLCDHRPHYLAALVQEGKLDIALVEMPALSDGGLRLCRDELVWVCSEAHATHRREPLPLAVFVEGCYHRESACQALEHTDTAYRIAFTSQSRAGVLAAVRAGIGVGVIPRQTLEPGLMVVEEGLPPLPRADTTLFVAERANEATARLAKTIEESPQFQRYRGEP</sequence>
<dbReference type="InterPro" id="IPR036390">
    <property type="entry name" value="WH_DNA-bd_sf"/>
</dbReference>
<accession>A0A291HKX4</accession>
<dbReference type="Gene3D" id="3.40.190.10">
    <property type="entry name" value="Periplasmic binding protein-like II"/>
    <property type="match status" value="2"/>
</dbReference>
<dbReference type="SUPFAM" id="SSF46785">
    <property type="entry name" value="Winged helix' DNA-binding domain"/>
    <property type="match status" value="1"/>
</dbReference>
<dbReference type="PANTHER" id="PTHR30579:SF7">
    <property type="entry name" value="HTH-TYPE TRANSCRIPTIONAL REGULATOR LRHA-RELATED"/>
    <property type="match status" value="1"/>
</dbReference>
<dbReference type="Pfam" id="PF03466">
    <property type="entry name" value="LysR_substrate"/>
    <property type="match status" value="1"/>
</dbReference>
<dbReference type="GO" id="GO:0003700">
    <property type="term" value="F:DNA-binding transcription factor activity"/>
    <property type="evidence" value="ECO:0007669"/>
    <property type="project" value="InterPro"/>
</dbReference>
<dbReference type="SUPFAM" id="SSF53850">
    <property type="entry name" value="Periplasmic binding protein-like II"/>
    <property type="match status" value="1"/>
</dbReference>
<feature type="domain" description="HTH lysR-type" evidence="5">
    <location>
        <begin position="4"/>
        <end position="61"/>
    </location>
</feature>
<keyword evidence="3" id="KW-0238">DNA-binding</keyword>
<keyword evidence="4" id="KW-0804">Transcription</keyword>
<dbReference type="InterPro" id="IPR005119">
    <property type="entry name" value="LysR_subst-bd"/>
</dbReference>
<dbReference type="Gene3D" id="1.10.10.10">
    <property type="entry name" value="Winged helix-like DNA-binding domain superfamily/Winged helix DNA-binding domain"/>
    <property type="match status" value="1"/>
</dbReference>
<evidence type="ECO:0000259" key="5">
    <source>
        <dbReference type="PROSITE" id="PS50931"/>
    </source>
</evidence>
<dbReference type="InterPro" id="IPR000847">
    <property type="entry name" value="LysR_HTH_N"/>
</dbReference>
<dbReference type="KEGG" id="zdf:AN401_01920"/>
<dbReference type="AlphaFoldDB" id="A0A291HKX4"/>
<protein>
    <submittedName>
        <fullName evidence="6">LysR family transcriptional regulator</fullName>
    </submittedName>
</protein>
<evidence type="ECO:0000256" key="4">
    <source>
        <dbReference type="ARBA" id="ARBA00023163"/>
    </source>
</evidence>
<reference evidence="7" key="1">
    <citation type="submission" date="2015-09" db="EMBL/GenBank/DDBJ databases">
        <authorList>
            <person name="Shao Z."/>
            <person name="Wang L."/>
        </authorList>
    </citation>
    <scope>NUCLEOTIDE SEQUENCE [LARGE SCALE GENOMIC DNA]</scope>
    <source>
        <strain evidence="7">F13-1</strain>
    </source>
</reference>
<keyword evidence="7" id="KW-1185">Reference proteome</keyword>
<evidence type="ECO:0000313" key="7">
    <source>
        <dbReference type="Proteomes" id="UP000217763"/>
    </source>
</evidence>
<dbReference type="Proteomes" id="UP000217763">
    <property type="component" value="Chromosome"/>
</dbReference>
<evidence type="ECO:0000313" key="6">
    <source>
        <dbReference type="EMBL" id="ATG72759.1"/>
    </source>
</evidence>
<dbReference type="EMBL" id="CP012621">
    <property type="protein sequence ID" value="ATG72759.1"/>
    <property type="molecule type" value="Genomic_DNA"/>
</dbReference>
<proteinExistence type="inferred from homology"/>
<gene>
    <name evidence="6" type="ORF">AN401_01920</name>
</gene>
<dbReference type="Pfam" id="PF00126">
    <property type="entry name" value="HTH_1"/>
    <property type="match status" value="1"/>
</dbReference>
<name>A0A291HKX4_9GAMM</name>
<evidence type="ECO:0000256" key="3">
    <source>
        <dbReference type="ARBA" id="ARBA00023125"/>
    </source>
</evidence>
<dbReference type="InterPro" id="IPR036388">
    <property type="entry name" value="WH-like_DNA-bd_sf"/>
</dbReference>
<comment type="similarity">
    <text evidence="1">Belongs to the LysR transcriptional regulatory family.</text>
</comment>
<dbReference type="PROSITE" id="PS50931">
    <property type="entry name" value="HTH_LYSR"/>
    <property type="match status" value="1"/>
</dbReference>
<organism evidence="6 7">
    <name type="scientific">Zobellella denitrificans</name>
    <dbReference type="NCBI Taxonomy" id="347534"/>
    <lineage>
        <taxon>Bacteria</taxon>
        <taxon>Pseudomonadati</taxon>
        <taxon>Pseudomonadota</taxon>
        <taxon>Gammaproteobacteria</taxon>
        <taxon>Aeromonadales</taxon>
        <taxon>Aeromonadaceae</taxon>
        <taxon>Zobellella</taxon>
    </lineage>
</organism>
<evidence type="ECO:0000256" key="2">
    <source>
        <dbReference type="ARBA" id="ARBA00023015"/>
    </source>
</evidence>
<keyword evidence="2" id="KW-0805">Transcription regulation</keyword>